<protein>
    <submittedName>
        <fullName evidence="4">VacJ family lipoprotein</fullName>
    </submittedName>
</protein>
<evidence type="ECO:0000256" key="1">
    <source>
        <dbReference type="ARBA" id="ARBA00010634"/>
    </source>
</evidence>
<dbReference type="GO" id="GO:0120010">
    <property type="term" value="P:intermembrane phospholipid transfer"/>
    <property type="evidence" value="ECO:0007669"/>
    <property type="project" value="TreeGrafter"/>
</dbReference>
<sequence>MARRHLFALLLLASGLASAQTPVPDEDGFTHPLRNLQFNPGLDQREFERATFDALDIYDPWESLNRRMYYFNYRLDQWVMLPAVRGYRYVTPRIVRTGVSNFFNNLGEIPTLFNSVAQFKGKRAMNTTARLLFNTILGVGGIWDPATRMGLPRLNEDFGQTLGYYGVPHGPYLILPALGPSNLRDTAGQAMDFGVERQIDYFSYAEASGGEFGLTALRLIDLRHSTSLRYGQLNSPFEYEKVRYVYTRARELQIEE</sequence>
<dbReference type="Proteomes" id="UP000438983">
    <property type="component" value="Chromosome"/>
</dbReference>
<evidence type="ECO:0000256" key="3">
    <source>
        <dbReference type="SAM" id="SignalP"/>
    </source>
</evidence>
<organism evidence="4 5">
    <name type="scientific">Stutzerimonas stutzeri</name>
    <name type="common">Pseudomonas stutzeri</name>
    <dbReference type="NCBI Taxonomy" id="316"/>
    <lineage>
        <taxon>Bacteria</taxon>
        <taxon>Pseudomonadati</taxon>
        <taxon>Pseudomonadota</taxon>
        <taxon>Gammaproteobacteria</taxon>
        <taxon>Pseudomonadales</taxon>
        <taxon>Pseudomonadaceae</taxon>
        <taxon>Stutzerimonas</taxon>
    </lineage>
</organism>
<proteinExistence type="inferred from homology"/>
<evidence type="ECO:0000313" key="4">
    <source>
        <dbReference type="EMBL" id="QGZ31742.1"/>
    </source>
</evidence>
<evidence type="ECO:0000313" key="5">
    <source>
        <dbReference type="Proteomes" id="UP000438983"/>
    </source>
</evidence>
<dbReference type="GO" id="GO:0016020">
    <property type="term" value="C:membrane"/>
    <property type="evidence" value="ECO:0007669"/>
    <property type="project" value="InterPro"/>
</dbReference>
<dbReference type="PANTHER" id="PTHR30035">
    <property type="entry name" value="LIPOPROTEIN VACJ-RELATED"/>
    <property type="match status" value="1"/>
</dbReference>
<name>A0A6I6LYQ4_STUST</name>
<dbReference type="EMBL" id="CP046902">
    <property type="protein sequence ID" value="QGZ31742.1"/>
    <property type="molecule type" value="Genomic_DNA"/>
</dbReference>
<dbReference type="Pfam" id="PF04333">
    <property type="entry name" value="MlaA"/>
    <property type="match status" value="1"/>
</dbReference>
<dbReference type="PRINTS" id="PR01805">
    <property type="entry name" value="VACJLIPOPROT"/>
</dbReference>
<comment type="similarity">
    <text evidence="1">Belongs to the MlaA family.</text>
</comment>
<accession>A0A6I6LYQ4</accession>
<feature type="chain" id="PRO_5026021420" evidence="3">
    <location>
        <begin position="20"/>
        <end position="256"/>
    </location>
</feature>
<keyword evidence="4" id="KW-0449">Lipoprotein</keyword>
<dbReference type="AlphaFoldDB" id="A0A6I6LYQ4"/>
<feature type="signal peptide" evidence="3">
    <location>
        <begin position="1"/>
        <end position="19"/>
    </location>
</feature>
<dbReference type="OrthoDB" id="9785326at2"/>
<dbReference type="InterPro" id="IPR007428">
    <property type="entry name" value="MlaA"/>
</dbReference>
<evidence type="ECO:0000256" key="2">
    <source>
        <dbReference type="ARBA" id="ARBA00022729"/>
    </source>
</evidence>
<reference evidence="4 5" key="1">
    <citation type="submission" date="2019-12" db="EMBL/GenBank/DDBJ databases">
        <title>Complete genome sequence of Pseudomonas stutzeri.</title>
        <authorList>
            <person name="Lim S.R."/>
            <person name="Kim J.H."/>
        </authorList>
    </citation>
    <scope>NUCLEOTIDE SEQUENCE [LARGE SCALE GENOMIC DNA]</scope>
    <source>
        <strain evidence="4 5">PM101005</strain>
    </source>
</reference>
<dbReference type="PANTHER" id="PTHR30035:SF3">
    <property type="entry name" value="INTERMEMBRANE PHOSPHOLIPID TRANSPORT SYSTEM LIPOPROTEIN MLAA"/>
    <property type="match status" value="1"/>
</dbReference>
<gene>
    <name evidence="4" type="ORF">GQA94_17390</name>
</gene>
<keyword evidence="2 3" id="KW-0732">Signal</keyword>
<dbReference type="RefSeq" id="WP_158189186.1">
    <property type="nucleotide sequence ID" value="NZ_CP046902.1"/>
</dbReference>